<keyword evidence="2" id="KW-1185">Reference proteome</keyword>
<proteinExistence type="predicted"/>
<dbReference type="EMBL" id="OZ034826">
    <property type="protein sequence ID" value="CAL1682389.1"/>
    <property type="molecule type" value="Genomic_DNA"/>
</dbReference>
<reference evidence="1" key="1">
    <citation type="submission" date="2024-04" db="EMBL/GenBank/DDBJ databases">
        <authorList>
            <consortium name="Molecular Ecology Group"/>
        </authorList>
    </citation>
    <scope>NUCLEOTIDE SEQUENCE</scope>
</reference>
<gene>
    <name evidence="1" type="ORF">LPLAT_LOCUS8213</name>
</gene>
<sequence>MNEKSAPEWSQSDNARSCRFIVEDGEFLFLRIDAVSQDDAIPPSMKKRKKERPSSRAPFSQVYEIRGIQFGGEFALNGHGTRLTPDPSRVSTRSAGMCLGARREINLNPRTRKAPALTRTSATPATHPFLSLLRLVYWKSCVKIAEG</sequence>
<evidence type="ECO:0000313" key="2">
    <source>
        <dbReference type="Proteomes" id="UP001497644"/>
    </source>
</evidence>
<dbReference type="AlphaFoldDB" id="A0AAV2NQ07"/>
<organism evidence="1 2">
    <name type="scientific">Lasius platythorax</name>
    <dbReference type="NCBI Taxonomy" id="488582"/>
    <lineage>
        <taxon>Eukaryota</taxon>
        <taxon>Metazoa</taxon>
        <taxon>Ecdysozoa</taxon>
        <taxon>Arthropoda</taxon>
        <taxon>Hexapoda</taxon>
        <taxon>Insecta</taxon>
        <taxon>Pterygota</taxon>
        <taxon>Neoptera</taxon>
        <taxon>Endopterygota</taxon>
        <taxon>Hymenoptera</taxon>
        <taxon>Apocrita</taxon>
        <taxon>Aculeata</taxon>
        <taxon>Formicoidea</taxon>
        <taxon>Formicidae</taxon>
        <taxon>Formicinae</taxon>
        <taxon>Lasius</taxon>
        <taxon>Lasius</taxon>
    </lineage>
</organism>
<dbReference type="Proteomes" id="UP001497644">
    <property type="component" value="Chromosome 3"/>
</dbReference>
<name>A0AAV2NQ07_9HYME</name>
<evidence type="ECO:0000313" key="1">
    <source>
        <dbReference type="EMBL" id="CAL1682389.1"/>
    </source>
</evidence>
<protein>
    <submittedName>
        <fullName evidence="1">Uncharacterized protein</fullName>
    </submittedName>
</protein>
<accession>A0AAV2NQ07</accession>